<dbReference type="Gene3D" id="3.30.300.30">
    <property type="match status" value="1"/>
</dbReference>
<dbReference type="NCBIfam" id="NF005863">
    <property type="entry name" value="PRK07798.1"/>
    <property type="match status" value="1"/>
</dbReference>
<dbReference type="PROSITE" id="PS00455">
    <property type="entry name" value="AMP_BINDING"/>
    <property type="match status" value="1"/>
</dbReference>
<dbReference type="GO" id="GO:0016878">
    <property type="term" value="F:acid-thiol ligase activity"/>
    <property type="evidence" value="ECO:0007669"/>
    <property type="project" value="UniProtKB-ARBA"/>
</dbReference>
<organism evidence="3">
    <name type="scientific">marine metagenome</name>
    <dbReference type="NCBI Taxonomy" id="408172"/>
    <lineage>
        <taxon>unclassified sequences</taxon>
        <taxon>metagenomes</taxon>
        <taxon>ecological metagenomes</taxon>
    </lineage>
</organism>
<name>A0A381S8P1_9ZZZZ</name>
<feature type="domain" description="AMP-dependent synthetase/ligase" evidence="1">
    <location>
        <begin position="12"/>
        <end position="389"/>
    </location>
</feature>
<dbReference type="SUPFAM" id="SSF56801">
    <property type="entry name" value="Acetyl-CoA synthetase-like"/>
    <property type="match status" value="1"/>
</dbReference>
<dbReference type="InterPro" id="IPR020845">
    <property type="entry name" value="AMP-binding_CS"/>
</dbReference>
<protein>
    <recommendedName>
        <fullName evidence="4">AMP-dependent synthetase/ligase domain-containing protein</fullName>
    </recommendedName>
</protein>
<reference evidence="3" key="1">
    <citation type="submission" date="2018-05" db="EMBL/GenBank/DDBJ databases">
        <authorList>
            <person name="Lanie J.A."/>
            <person name="Ng W.-L."/>
            <person name="Kazmierczak K.M."/>
            <person name="Andrzejewski T.M."/>
            <person name="Davidsen T.M."/>
            <person name="Wayne K.J."/>
            <person name="Tettelin H."/>
            <person name="Glass J.I."/>
            <person name="Rusch D."/>
            <person name="Podicherti R."/>
            <person name="Tsui H.-C.T."/>
            <person name="Winkler M.E."/>
        </authorList>
    </citation>
    <scope>NUCLEOTIDE SEQUENCE</scope>
</reference>
<dbReference type="PANTHER" id="PTHR43767:SF1">
    <property type="entry name" value="NONRIBOSOMAL PEPTIDE SYNTHASE PES1 (EUROFUNG)-RELATED"/>
    <property type="match status" value="1"/>
</dbReference>
<dbReference type="Gene3D" id="3.40.50.12780">
    <property type="entry name" value="N-terminal domain of ligase-like"/>
    <property type="match status" value="1"/>
</dbReference>
<dbReference type="InterPro" id="IPR045851">
    <property type="entry name" value="AMP-bd_C_sf"/>
</dbReference>
<dbReference type="PANTHER" id="PTHR43767">
    <property type="entry name" value="LONG-CHAIN-FATTY-ACID--COA LIGASE"/>
    <property type="match status" value="1"/>
</dbReference>
<evidence type="ECO:0000259" key="2">
    <source>
        <dbReference type="Pfam" id="PF13193"/>
    </source>
</evidence>
<feature type="domain" description="AMP-binding enzyme C-terminal" evidence="2">
    <location>
        <begin position="449"/>
        <end position="524"/>
    </location>
</feature>
<dbReference type="InterPro" id="IPR000873">
    <property type="entry name" value="AMP-dep_synth/lig_dom"/>
</dbReference>
<dbReference type="InterPro" id="IPR025110">
    <property type="entry name" value="AMP-bd_C"/>
</dbReference>
<gene>
    <name evidence="3" type="ORF">METZ01_LOCUS50327</name>
</gene>
<proteinExistence type="predicted"/>
<dbReference type="InterPro" id="IPR050237">
    <property type="entry name" value="ATP-dep_AMP-bd_enzyme"/>
</dbReference>
<evidence type="ECO:0000313" key="3">
    <source>
        <dbReference type="EMBL" id="SUZ97473.1"/>
    </source>
</evidence>
<dbReference type="Pfam" id="PF00501">
    <property type="entry name" value="AMP-binding"/>
    <property type="match status" value="1"/>
</dbReference>
<accession>A0A381S8P1</accession>
<dbReference type="Pfam" id="PF13193">
    <property type="entry name" value="AMP-binding_C"/>
    <property type="match status" value="1"/>
</dbReference>
<dbReference type="InterPro" id="IPR042099">
    <property type="entry name" value="ANL_N_sf"/>
</dbReference>
<sequence>MDLHFASVWETVADIVPERTALICGDKTTTWAQYDDRGSRIAGLLQAHGLGADAKVGIYLHNSNEYVEAQYGVFKIRGCPVNVNYRYKADELVYLLDNADAEALIFQACYAMRIWEIRKQLPKVKLFIQVDDGTEALLDDALDYEQAIRDQQPAERIERSRDDVYMLYTGGTTGMPKGVMYSHGMFVTAMMAGVRQMGLDIPTSVEDVPGIIGALKQNDALPITLAACPLMHGTGMWLGTMIPLLQGGTVVTIPKLGLDPHGLWSEVERNRVRQIVIVGDAFARPMLEALEDAEKAGRGYDISSLQQITSSGVMWSKEVKQGLLAHHDMTLVDTMGSTEGGMGASVATRDEPAETAKFKLSAGVRVFADDGSEVVPGSGVTGRIATSGLVPLGYYKDPEKSAATFQEIEGVRYSFPGDYASVEADGSITLLGRGSNCINTAGEKVYPEEVEEAIKRHPEIVDCLVVGLKDERFGQRIVAIASRADSISLQEDQLIDFTRDHLAGYKLPKQVLFVDEVRRAANGKADYKWANQAAERAFT</sequence>
<evidence type="ECO:0008006" key="4">
    <source>
        <dbReference type="Google" id="ProtNLM"/>
    </source>
</evidence>
<dbReference type="EMBL" id="UINC01002513">
    <property type="protein sequence ID" value="SUZ97473.1"/>
    <property type="molecule type" value="Genomic_DNA"/>
</dbReference>
<evidence type="ECO:0000259" key="1">
    <source>
        <dbReference type="Pfam" id="PF00501"/>
    </source>
</evidence>
<dbReference type="AlphaFoldDB" id="A0A381S8P1"/>